<keyword evidence="5 7" id="KW-0862">Zinc</keyword>
<feature type="binding site" evidence="10 11">
    <location>
        <position position="179"/>
    </location>
    <ligand>
        <name>Zn(2+)</name>
        <dbReference type="ChEBI" id="CHEBI:29105"/>
    </ligand>
</feature>
<dbReference type="GeneID" id="28725667"/>
<proteinExistence type="inferred from homology"/>
<dbReference type="Gene3D" id="3.40.50.1220">
    <property type="entry name" value="TPP-binding domain"/>
    <property type="match status" value="1"/>
</dbReference>
<dbReference type="InterPro" id="IPR017328">
    <property type="entry name" value="Sirtuin_class_I"/>
</dbReference>
<name>A0A109V057_9SACH</name>
<dbReference type="STRING" id="45286.A0A109V057"/>
<dbReference type="InterPro" id="IPR003000">
    <property type="entry name" value="Sirtuin"/>
</dbReference>
<dbReference type="Gene3D" id="3.30.1600.10">
    <property type="entry name" value="SIR2/SIRT2 'Small Domain"/>
    <property type="match status" value="1"/>
</dbReference>
<feature type="active site" description="Proton acceptor" evidence="8 11">
    <location>
        <position position="143"/>
    </location>
</feature>
<evidence type="ECO:0000313" key="14">
    <source>
        <dbReference type="Proteomes" id="UP000243052"/>
    </source>
</evidence>
<evidence type="ECO:0000256" key="10">
    <source>
        <dbReference type="PIRSR" id="PIRSR037938-3"/>
    </source>
</evidence>
<dbReference type="AlphaFoldDB" id="A0A109V057"/>
<dbReference type="InterPro" id="IPR026591">
    <property type="entry name" value="Sirtuin_cat_small_dom_sf"/>
</dbReference>
<comment type="similarity">
    <text evidence="1 7">Belongs to the sirtuin family. Class I subfamily.</text>
</comment>
<dbReference type="PROSITE" id="PS50305">
    <property type="entry name" value="SIRTUIN"/>
    <property type="match status" value="1"/>
</dbReference>
<protein>
    <recommendedName>
        <fullName evidence="7">NAD-dependent protein deacetylase</fullName>
        <ecNumber evidence="7">2.3.1.286</ecNumber>
    </recommendedName>
</protein>
<dbReference type="OrthoDB" id="420264at2759"/>
<dbReference type="EC" id="2.3.1.286" evidence="7"/>
<dbReference type="InterPro" id="IPR050134">
    <property type="entry name" value="NAD-dep_sirtuin_deacylases"/>
</dbReference>
<dbReference type="RefSeq" id="XP_017989317.1">
    <property type="nucleotide sequence ID" value="XM_018133520.1"/>
</dbReference>
<dbReference type="InterPro" id="IPR026590">
    <property type="entry name" value="Ssirtuin_cat_dom"/>
</dbReference>
<dbReference type="Proteomes" id="UP000243052">
    <property type="component" value="Chromosome vii"/>
</dbReference>
<feature type="binding site" evidence="9">
    <location>
        <begin position="41"/>
        <end position="45"/>
    </location>
    <ligand>
        <name>NAD(+)</name>
        <dbReference type="ChEBI" id="CHEBI:57540"/>
    </ligand>
</feature>
<keyword evidence="3 7" id="KW-0808">Transferase</keyword>
<feature type="binding site" evidence="9">
    <location>
        <begin position="246"/>
        <end position="248"/>
    </location>
    <ligand>
        <name>NAD(+)</name>
        <dbReference type="ChEBI" id="CHEBI:57540"/>
    </ligand>
</feature>
<sequence>MKIHIYLKTVVMATAQTEVIKKLAEYIRTNPECKVTFMVGAGISTSCGIPDFRSPKTGLYHNLSKFKLPYAEAVFDIDYFRKNPKPFYALAKELYPENFQPSAFHYLMRLFQTHGRLKRIYTQNIDTLERAAGITDEFIVEAHGSFAKNHCITCNKEYPTDIFKRKLLEGEGPARCSDCKGLVKPNIVFFGEGLPNKFFSTWDEDLEELEDYNNNVIIVAGTSLVVYPFASLPSEVPENVTRVLMNMEVVGDFVNPRKEDLIIQGFSDDIATHLARELGWYDELLKLTKHKTSKAKEIRESEKDTAIPLDGIVSDTKTTTTESEKVPRKEIEVTVKEDEEHLSVLTERLETLTLKKNNTAHDEKK</sequence>
<feature type="binding site" evidence="10 11">
    <location>
        <position position="176"/>
    </location>
    <ligand>
        <name>Zn(2+)</name>
        <dbReference type="ChEBI" id="CHEBI:29105"/>
    </ligand>
</feature>
<feature type="binding site" evidence="10 11">
    <location>
        <position position="154"/>
    </location>
    <ligand>
        <name>Zn(2+)</name>
        <dbReference type="ChEBI" id="CHEBI:29105"/>
    </ligand>
</feature>
<evidence type="ECO:0000256" key="1">
    <source>
        <dbReference type="ARBA" id="ARBA00006924"/>
    </source>
</evidence>
<reference evidence="13 14" key="1">
    <citation type="submission" date="2016-01" db="EMBL/GenBank/DDBJ databases">
        <title>Genome sequence of the yeast Holleya sinecauda.</title>
        <authorList>
            <person name="Dietrich F.S."/>
        </authorList>
    </citation>
    <scope>NUCLEOTIDE SEQUENCE [LARGE SCALE GENOMIC DNA]</scope>
    <source>
        <strain evidence="13 14">ATCC 58844</strain>
    </source>
</reference>
<dbReference type="CDD" id="cd01408">
    <property type="entry name" value="SIRT1"/>
    <property type="match status" value="1"/>
</dbReference>
<evidence type="ECO:0000256" key="6">
    <source>
        <dbReference type="ARBA" id="ARBA00023027"/>
    </source>
</evidence>
<dbReference type="GO" id="GO:0008270">
    <property type="term" value="F:zinc ion binding"/>
    <property type="evidence" value="ECO:0007669"/>
    <property type="project" value="UniProtKB-UniRule"/>
</dbReference>
<keyword evidence="14" id="KW-1185">Reference proteome</keyword>
<dbReference type="InterPro" id="IPR029035">
    <property type="entry name" value="DHS-like_NAD/FAD-binding_dom"/>
</dbReference>
<comment type="catalytic activity">
    <reaction evidence="7">
        <text>N(6)-acetyl-L-lysyl-[protein] + NAD(+) + H2O = 2''-O-acetyl-ADP-D-ribose + nicotinamide + L-lysyl-[protein]</text>
        <dbReference type="Rhea" id="RHEA:43636"/>
        <dbReference type="Rhea" id="RHEA-COMP:9752"/>
        <dbReference type="Rhea" id="RHEA-COMP:10731"/>
        <dbReference type="ChEBI" id="CHEBI:15377"/>
        <dbReference type="ChEBI" id="CHEBI:17154"/>
        <dbReference type="ChEBI" id="CHEBI:29969"/>
        <dbReference type="ChEBI" id="CHEBI:57540"/>
        <dbReference type="ChEBI" id="CHEBI:61930"/>
        <dbReference type="ChEBI" id="CHEBI:83767"/>
        <dbReference type="EC" id="2.3.1.286"/>
    </reaction>
</comment>
<dbReference type="SUPFAM" id="SSF52467">
    <property type="entry name" value="DHS-like NAD/FAD-binding domain"/>
    <property type="match status" value="1"/>
</dbReference>
<evidence type="ECO:0000256" key="8">
    <source>
        <dbReference type="PIRSR" id="PIRSR037938-1"/>
    </source>
</evidence>
<feature type="binding site" evidence="9">
    <location>
        <begin position="51"/>
        <end position="53"/>
    </location>
    <ligand>
        <name>NAD(+)</name>
        <dbReference type="ChEBI" id="CHEBI:57540"/>
    </ligand>
</feature>
<feature type="domain" description="Deacetylase sirtuin-type" evidence="12">
    <location>
        <begin position="13"/>
        <end position="281"/>
    </location>
</feature>
<evidence type="ECO:0000256" key="2">
    <source>
        <dbReference type="ARBA" id="ARBA00022491"/>
    </source>
</evidence>
<dbReference type="EMBL" id="CP014247">
    <property type="protein sequence ID" value="AMD22321.1"/>
    <property type="molecule type" value="Genomic_DNA"/>
</dbReference>
<organism evidence="13 14">
    <name type="scientific">Eremothecium sinecaudum</name>
    <dbReference type="NCBI Taxonomy" id="45286"/>
    <lineage>
        <taxon>Eukaryota</taxon>
        <taxon>Fungi</taxon>
        <taxon>Dikarya</taxon>
        <taxon>Ascomycota</taxon>
        <taxon>Saccharomycotina</taxon>
        <taxon>Saccharomycetes</taxon>
        <taxon>Saccharomycetales</taxon>
        <taxon>Saccharomycetaceae</taxon>
        <taxon>Eremothecium</taxon>
    </lineage>
</organism>
<dbReference type="GO" id="GO:0005634">
    <property type="term" value="C:nucleus"/>
    <property type="evidence" value="ECO:0007669"/>
    <property type="project" value="TreeGrafter"/>
</dbReference>
<keyword evidence="4 7" id="KW-0479">Metal-binding</keyword>
<evidence type="ECO:0000256" key="7">
    <source>
        <dbReference type="PIRNR" id="PIRNR037938"/>
    </source>
</evidence>
<dbReference type="Pfam" id="PF02146">
    <property type="entry name" value="SIR2"/>
    <property type="match status" value="1"/>
</dbReference>
<evidence type="ECO:0000256" key="3">
    <source>
        <dbReference type="ARBA" id="ARBA00022679"/>
    </source>
</evidence>
<feature type="binding site" evidence="9">
    <location>
        <begin position="123"/>
        <end position="126"/>
    </location>
    <ligand>
        <name>NAD(+)</name>
        <dbReference type="ChEBI" id="CHEBI:57540"/>
    </ligand>
</feature>
<keyword evidence="2" id="KW-0678">Repressor</keyword>
<dbReference type="GO" id="GO:0070403">
    <property type="term" value="F:NAD+ binding"/>
    <property type="evidence" value="ECO:0007669"/>
    <property type="project" value="UniProtKB-UniRule"/>
</dbReference>
<keyword evidence="6 7" id="KW-0520">NAD</keyword>
<dbReference type="PANTHER" id="PTHR11085:SF6">
    <property type="entry name" value="NAD-DEPENDENT PROTEIN DEACETYLASE SIRTUIN-2"/>
    <property type="match status" value="1"/>
</dbReference>
<dbReference type="PANTHER" id="PTHR11085">
    <property type="entry name" value="NAD-DEPENDENT PROTEIN DEACYLASE SIRTUIN-5, MITOCHONDRIAL-RELATED"/>
    <property type="match status" value="1"/>
</dbReference>
<feature type="binding site" evidence="10 11">
    <location>
        <position position="151"/>
    </location>
    <ligand>
        <name>Zn(2+)</name>
        <dbReference type="ChEBI" id="CHEBI:29105"/>
    </ligand>
</feature>
<evidence type="ECO:0000256" key="9">
    <source>
        <dbReference type="PIRSR" id="PIRSR037938-2"/>
    </source>
</evidence>
<evidence type="ECO:0000256" key="4">
    <source>
        <dbReference type="ARBA" id="ARBA00022723"/>
    </source>
</evidence>
<evidence type="ECO:0000313" key="13">
    <source>
        <dbReference type="EMBL" id="AMD22321.1"/>
    </source>
</evidence>
<feature type="binding site" evidence="9">
    <location>
        <begin position="222"/>
        <end position="223"/>
    </location>
    <ligand>
        <name>NAD(+)</name>
        <dbReference type="ChEBI" id="CHEBI:57540"/>
    </ligand>
</feature>
<dbReference type="PIRSF" id="PIRSF037938">
    <property type="entry name" value="SIR2_euk"/>
    <property type="match status" value="1"/>
</dbReference>
<evidence type="ECO:0000259" key="12">
    <source>
        <dbReference type="PROSITE" id="PS50305"/>
    </source>
</evidence>
<evidence type="ECO:0000256" key="11">
    <source>
        <dbReference type="PROSITE-ProRule" id="PRU00236"/>
    </source>
</evidence>
<accession>A0A109V057</accession>
<dbReference type="GO" id="GO:0017136">
    <property type="term" value="F:histone deacetylase activity, NAD-dependent"/>
    <property type="evidence" value="ECO:0007669"/>
    <property type="project" value="InterPro"/>
</dbReference>
<evidence type="ECO:0000256" key="5">
    <source>
        <dbReference type="ARBA" id="ARBA00022833"/>
    </source>
</evidence>
<gene>
    <name evidence="13" type="ORF">AW171_hschr74348</name>
</gene>
<comment type="cofactor">
    <cofactor evidence="10">
        <name>Zn(2+)</name>
        <dbReference type="ChEBI" id="CHEBI:29105"/>
    </cofactor>
    <text evidence="10">Binds 1 zinc ion per subunit.</text>
</comment>